<accession>A0A834XMW0</accession>
<comment type="caution">
    <text evidence="2">The sequence shown here is derived from an EMBL/GenBank/DDBJ whole genome shotgun (WGS) entry which is preliminary data.</text>
</comment>
<evidence type="ECO:0000313" key="3">
    <source>
        <dbReference type="Proteomes" id="UP000639338"/>
    </source>
</evidence>
<dbReference type="OrthoDB" id="336885at2759"/>
<feature type="region of interest" description="Disordered" evidence="1">
    <location>
        <begin position="129"/>
        <end position="152"/>
    </location>
</feature>
<dbReference type="Proteomes" id="UP000639338">
    <property type="component" value="Unassembled WGS sequence"/>
</dbReference>
<organism evidence="2 3">
    <name type="scientific">Aphidius gifuensis</name>
    <name type="common">Parasitoid wasp</name>
    <dbReference type="NCBI Taxonomy" id="684658"/>
    <lineage>
        <taxon>Eukaryota</taxon>
        <taxon>Metazoa</taxon>
        <taxon>Ecdysozoa</taxon>
        <taxon>Arthropoda</taxon>
        <taxon>Hexapoda</taxon>
        <taxon>Insecta</taxon>
        <taxon>Pterygota</taxon>
        <taxon>Neoptera</taxon>
        <taxon>Endopterygota</taxon>
        <taxon>Hymenoptera</taxon>
        <taxon>Apocrita</taxon>
        <taxon>Ichneumonoidea</taxon>
        <taxon>Braconidae</taxon>
        <taxon>Aphidiinae</taxon>
        <taxon>Aphidius</taxon>
    </lineage>
</organism>
<proteinExistence type="predicted"/>
<keyword evidence="3" id="KW-1185">Reference proteome</keyword>
<evidence type="ECO:0000313" key="2">
    <source>
        <dbReference type="EMBL" id="KAF7987631.1"/>
    </source>
</evidence>
<protein>
    <submittedName>
        <fullName evidence="2">Uncharacterized protein</fullName>
    </submittedName>
</protein>
<dbReference type="EMBL" id="JACMRX010000006">
    <property type="protein sequence ID" value="KAF7987631.1"/>
    <property type="molecule type" value="Genomic_DNA"/>
</dbReference>
<sequence>MLSTCKPPVLSLPKLKEQLQIIVSSGPFTYPDIFDVEPLIKLIEYFAENEINSTKVVLVASMYDVHHHNIYPTSKFHLPKHFLIYENLFWMPDLYFLPPRVLPPANLNLLEEFDFPRYRAILREERLHQQQQQAEQHQPEPIGNQQHNDNDQQPQQVVVENADDEILRCYDWKCKQCENSTINIICRPCNCVTLCNTCADLNLNGNGNELACLLCTQRVNNYDHVFMDNTDSDGNTCFYYIIKFICQEFDRSITLNL</sequence>
<reference evidence="2 3" key="1">
    <citation type="submission" date="2020-08" db="EMBL/GenBank/DDBJ databases">
        <title>Aphidius gifuensis genome sequencing and assembly.</title>
        <authorList>
            <person name="Du Z."/>
        </authorList>
    </citation>
    <scope>NUCLEOTIDE SEQUENCE [LARGE SCALE GENOMIC DNA]</scope>
    <source>
        <strain evidence="2">YNYX2018</strain>
        <tissue evidence="2">Adults</tissue>
    </source>
</reference>
<gene>
    <name evidence="2" type="ORF">HCN44_003494</name>
</gene>
<dbReference type="AlphaFoldDB" id="A0A834XMW0"/>
<name>A0A834XMW0_APHGI</name>
<evidence type="ECO:0000256" key="1">
    <source>
        <dbReference type="SAM" id="MobiDB-lite"/>
    </source>
</evidence>